<dbReference type="OrthoDB" id="15189at2759"/>
<dbReference type="GO" id="GO:0006508">
    <property type="term" value="P:proteolysis"/>
    <property type="evidence" value="ECO:0007669"/>
    <property type="project" value="InterPro"/>
</dbReference>
<evidence type="ECO:0000313" key="4">
    <source>
        <dbReference type="Proteomes" id="UP000178912"/>
    </source>
</evidence>
<evidence type="ECO:0000259" key="2">
    <source>
        <dbReference type="PROSITE" id="PS51767"/>
    </source>
</evidence>
<dbReference type="Pfam" id="PF00026">
    <property type="entry name" value="Asp"/>
    <property type="match status" value="1"/>
</dbReference>
<dbReference type="PANTHER" id="PTHR47966:SF51">
    <property type="entry name" value="BETA-SITE APP-CLEAVING ENZYME, ISOFORM A-RELATED"/>
    <property type="match status" value="1"/>
</dbReference>
<organism evidence="3 4">
    <name type="scientific">Rhynchosporium agropyri</name>
    <dbReference type="NCBI Taxonomy" id="914238"/>
    <lineage>
        <taxon>Eukaryota</taxon>
        <taxon>Fungi</taxon>
        <taxon>Dikarya</taxon>
        <taxon>Ascomycota</taxon>
        <taxon>Pezizomycotina</taxon>
        <taxon>Leotiomycetes</taxon>
        <taxon>Helotiales</taxon>
        <taxon>Ploettnerulaceae</taxon>
        <taxon>Rhynchosporium</taxon>
    </lineage>
</organism>
<dbReference type="Gene3D" id="2.40.70.10">
    <property type="entry name" value="Acid Proteases"/>
    <property type="match status" value="1"/>
</dbReference>
<reference evidence="4" key="1">
    <citation type="submission" date="2016-03" db="EMBL/GenBank/DDBJ databases">
        <authorList>
            <person name="Guldener U."/>
        </authorList>
    </citation>
    <scope>NUCLEOTIDE SEQUENCE [LARGE SCALE GENOMIC DNA]</scope>
    <source>
        <strain evidence="4">04CH-RAC-A.6.1</strain>
    </source>
</reference>
<keyword evidence="4" id="KW-1185">Reference proteome</keyword>
<name>A0A1E1JRP1_9HELO</name>
<sequence length="143" mass="16070">MTILPKAIPLHLLEVFGISFRPESGNHTNDANGELIPTPAFEAFLSITGAQFESRNRVPEWTRRPTANFSITFGSTTYTLTPDQYLLPTDQHAVFGLDPGKYYAFLHDGGTEEYTTIIGQKFLEYYYSVYDETNSRIGFAANS</sequence>
<accession>A0A1E1JRP1</accession>
<dbReference type="GO" id="GO:0004190">
    <property type="term" value="F:aspartic-type endopeptidase activity"/>
    <property type="evidence" value="ECO:0007669"/>
    <property type="project" value="InterPro"/>
</dbReference>
<protein>
    <recommendedName>
        <fullName evidence="2">Peptidase A1 domain-containing protein</fullName>
    </recommendedName>
</protein>
<dbReference type="PROSITE" id="PS51767">
    <property type="entry name" value="PEPTIDASE_A1"/>
    <property type="match status" value="1"/>
</dbReference>
<dbReference type="Proteomes" id="UP000178912">
    <property type="component" value="Unassembled WGS sequence"/>
</dbReference>
<feature type="domain" description="Peptidase A1" evidence="2">
    <location>
        <begin position="1"/>
        <end position="140"/>
    </location>
</feature>
<dbReference type="SUPFAM" id="SSF50630">
    <property type="entry name" value="Acid proteases"/>
    <property type="match status" value="1"/>
</dbReference>
<dbReference type="InterPro" id="IPR001461">
    <property type="entry name" value="Aspartic_peptidase_A1"/>
</dbReference>
<dbReference type="PANTHER" id="PTHR47966">
    <property type="entry name" value="BETA-SITE APP-CLEAVING ENZYME, ISOFORM A-RELATED"/>
    <property type="match status" value="1"/>
</dbReference>
<dbReference type="EMBL" id="FJUX01000001">
    <property type="protein sequence ID" value="CZS88419.1"/>
    <property type="molecule type" value="Genomic_DNA"/>
</dbReference>
<comment type="similarity">
    <text evidence="1">Belongs to the peptidase A1 family.</text>
</comment>
<dbReference type="AlphaFoldDB" id="A0A1E1JRP1"/>
<evidence type="ECO:0000313" key="3">
    <source>
        <dbReference type="EMBL" id="CZS88419.1"/>
    </source>
</evidence>
<gene>
    <name evidence="3" type="ORF">RAG0_00173</name>
</gene>
<proteinExistence type="inferred from homology"/>
<dbReference type="InterPro" id="IPR033121">
    <property type="entry name" value="PEPTIDASE_A1"/>
</dbReference>
<dbReference type="InterPro" id="IPR021109">
    <property type="entry name" value="Peptidase_aspartic_dom_sf"/>
</dbReference>
<evidence type="ECO:0000256" key="1">
    <source>
        <dbReference type="ARBA" id="ARBA00007447"/>
    </source>
</evidence>